<dbReference type="InterPro" id="IPR036028">
    <property type="entry name" value="SH3-like_dom_sf"/>
</dbReference>
<sequence>MKEARNSNEGLLGIISDITLLSNCTYIVGSFSSNVFRIAAELMQTRYEDASNLAFSIDYPYCLSFKQGRNGQDFKAVQDHEPELFLNKELRLRSGDLIKRQFSEEIGEKSVKAGYWYGTNLNTSETGLYPSYKVKQIHLVKPIHLLSKT</sequence>
<evidence type="ECO:0000313" key="5">
    <source>
        <dbReference type="EMBL" id="CAK8676708.1"/>
    </source>
</evidence>
<evidence type="ECO:0000259" key="4">
    <source>
        <dbReference type="PROSITE" id="PS51659"/>
    </source>
</evidence>
<evidence type="ECO:0000256" key="2">
    <source>
        <dbReference type="ARBA" id="ARBA00022679"/>
    </source>
</evidence>
<evidence type="ECO:0000313" key="6">
    <source>
        <dbReference type="Proteomes" id="UP001642483"/>
    </source>
</evidence>
<dbReference type="SUPFAM" id="SSF50044">
    <property type="entry name" value="SH3-domain"/>
    <property type="match status" value="1"/>
</dbReference>
<name>A0ABP0FCY3_CLALP</name>
<comment type="caution">
    <text evidence="5">The sequence shown here is derived from an EMBL/GenBank/DDBJ whole genome shotgun (WGS) entry which is preliminary data.</text>
</comment>
<dbReference type="Gene3D" id="2.30.30.40">
    <property type="entry name" value="SH3 Domains"/>
    <property type="match status" value="1"/>
</dbReference>
<dbReference type="InterPro" id="IPR045573">
    <property type="entry name" value="Fut8_N_cat"/>
</dbReference>
<keyword evidence="6" id="KW-1185">Reference proteome</keyword>
<keyword evidence="2 3" id="KW-0808">Transferase</keyword>
<evidence type="ECO:0000256" key="3">
    <source>
        <dbReference type="PROSITE-ProRule" id="PRU00992"/>
    </source>
</evidence>
<feature type="domain" description="GT23" evidence="4">
    <location>
        <begin position="1"/>
        <end position="57"/>
    </location>
</feature>
<keyword evidence="1 3" id="KW-0328">Glycosyltransferase</keyword>
<dbReference type="PROSITE" id="PS51659">
    <property type="entry name" value="GT23"/>
    <property type="match status" value="1"/>
</dbReference>
<dbReference type="Gene3D" id="3.40.50.11350">
    <property type="match status" value="1"/>
</dbReference>
<reference evidence="5 6" key="1">
    <citation type="submission" date="2024-02" db="EMBL/GenBank/DDBJ databases">
        <authorList>
            <person name="Daric V."/>
            <person name="Darras S."/>
        </authorList>
    </citation>
    <scope>NUCLEOTIDE SEQUENCE [LARGE SCALE GENOMIC DNA]</scope>
</reference>
<dbReference type="Proteomes" id="UP001642483">
    <property type="component" value="Unassembled WGS sequence"/>
</dbReference>
<comment type="caution">
    <text evidence="3">Lacks conserved residue(s) required for the propagation of feature annotation.</text>
</comment>
<dbReference type="EMBL" id="CAWYQH010000035">
    <property type="protein sequence ID" value="CAK8676708.1"/>
    <property type="molecule type" value="Genomic_DNA"/>
</dbReference>
<proteinExistence type="inferred from homology"/>
<gene>
    <name evidence="5" type="ORF">CVLEPA_LOCUS6156</name>
</gene>
<accession>A0ABP0FCY3</accession>
<organism evidence="5 6">
    <name type="scientific">Clavelina lepadiformis</name>
    <name type="common">Light-bulb sea squirt</name>
    <name type="synonym">Ascidia lepadiformis</name>
    <dbReference type="NCBI Taxonomy" id="159417"/>
    <lineage>
        <taxon>Eukaryota</taxon>
        <taxon>Metazoa</taxon>
        <taxon>Chordata</taxon>
        <taxon>Tunicata</taxon>
        <taxon>Ascidiacea</taxon>
        <taxon>Aplousobranchia</taxon>
        <taxon>Clavelinidae</taxon>
        <taxon>Clavelina</taxon>
    </lineage>
</organism>
<dbReference type="InterPro" id="IPR027350">
    <property type="entry name" value="GT23_dom"/>
</dbReference>
<dbReference type="Pfam" id="PF19745">
    <property type="entry name" value="FUT8_N_cat"/>
    <property type="match status" value="1"/>
</dbReference>
<evidence type="ECO:0000256" key="1">
    <source>
        <dbReference type="ARBA" id="ARBA00022676"/>
    </source>
</evidence>
<comment type="similarity">
    <text evidence="3">Belongs to the glycosyltransferase 23 family.</text>
</comment>
<protein>
    <recommendedName>
        <fullName evidence="4">GT23 domain-containing protein</fullName>
    </recommendedName>
</protein>